<organism evidence="1 2">
    <name type="scientific">Stephania japonica</name>
    <dbReference type="NCBI Taxonomy" id="461633"/>
    <lineage>
        <taxon>Eukaryota</taxon>
        <taxon>Viridiplantae</taxon>
        <taxon>Streptophyta</taxon>
        <taxon>Embryophyta</taxon>
        <taxon>Tracheophyta</taxon>
        <taxon>Spermatophyta</taxon>
        <taxon>Magnoliopsida</taxon>
        <taxon>Ranunculales</taxon>
        <taxon>Menispermaceae</taxon>
        <taxon>Menispermoideae</taxon>
        <taxon>Cissampelideae</taxon>
        <taxon>Stephania</taxon>
    </lineage>
</organism>
<dbReference type="EMBL" id="JBBNAE010000009">
    <property type="protein sequence ID" value="KAK9095728.1"/>
    <property type="molecule type" value="Genomic_DNA"/>
</dbReference>
<evidence type="ECO:0000313" key="1">
    <source>
        <dbReference type="EMBL" id="KAK9095728.1"/>
    </source>
</evidence>
<sequence>MGRFEIHGVMIGCPGIGIKLENVRLHKFSPTRCTVPRVRHPSRGVGSHNASTKTWALVEVKKLCFGGGWRGSATAEPRTVKGRLSPCCCEWLRTIREEFLLEHFGDRINFDEVDEQVAQIYSEAYIVLEICKDMPAWPGQADTYSKAENKFSRNSIQKSASIHPCARIAFRFLPSEQ</sequence>
<comment type="caution">
    <text evidence="1">The sequence shown here is derived from an EMBL/GenBank/DDBJ whole genome shotgun (WGS) entry which is preliminary data.</text>
</comment>
<protein>
    <submittedName>
        <fullName evidence="1">Uncharacterized protein</fullName>
    </submittedName>
</protein>
<name>A0AAP0HNU6_9MAGN</name>
<evidence type="ECO:0000313" key="2">
    <source>
        <dbReference type="Proteomes" id="UP001417504"/>
    </source>
</evidence>
<reference evidence="1 2" key="1">
    <citation type="submission" date="2024-01" db="EMBL/GenBank/DDBJ databases">
        <title>Genome assemblies of Stephania.</title>
        <authorList>
            <person name="Yang L."/>
        </authorList>
    </citation>
    <scope>NUCLEOTIDE SEQUENCE [LARGE SCALE GENOMIC DNA]</scope>
    <source>
        <strain evidence="1">QJT</strain>
        <tissue evidence="1">Leaf</tissue>
    </source>
</reference>
<keyword evidence="2" id="KW-1185">Reference proteome</keyword>
<dbReference type="AlphaFoldDB" id="A0AAP0HNU6"/>
<accession>A0AAP0HNU6</accession>
<gene>
    <name evidence="1" type="ORF">Sjap_021225</name>
</gene>
<proteinExistence type="predicted"/>
<dbReference type="Proteomes" id="UP001417504">
    <property type="component" value="Unassembled WGS sequence"/>
</dbReference>